<dbReference type="Gene3D" id="2.40.240.130">
    <property type="match status" value="1"/>
</dbReference>
<sequence length="124" mass="14525">MNERTHRLLLYVISNDDDNWETPNALLIPLKSPDSSVTLGDLRKIFPIPGTYHYRIKSKHGNGFVWLDVTRDDEILRHVDNVIYMKILRVKVESDCKFVPNTEQYDLFPKEPNSKDSDFDLIFS</sequence>
<accession>L0B2L3</accession>
<evidence type="ECO:0000259" key="2">
    <source>
        <dbReference type="PROSITE" id="PS50841"/>
    </source>
</evidence>
<feature type="domain" description="DIX" evidence="2">
    <location>
        <begin position="8"/>
        <end position="91"/>
    </location>
</feature>
<gene>
    <name evidence="3" type="ORF">BEWA_008620</name>
</gene>
<dbReference type="eggNOG" id="ENOG502S8CZ">
    <property type="taxonomic scope" value="Eukaryota"/>
</dbReference>
<dbReference type="RefSeq" id="XP_004831117.1">
    <property type="nucleotide sequence ID" value="XM_004831060.1"/>
</dbReference>
<keyword evidence="1" id="KW-0879">Wnt signaling pathway</keyword>
<keyword evidence="4" id="KW-1185">Reference proteome</keyword>
<evidence type="ECO:0000256" key="1">
    <source>
        <dbReference type="ARBA" id="ARBA00022687"/>
    </source>
</evidence>
<dbReference type="KEGG" id="beq:BEWA_008620"/>
<dbReference type="Pfam" id="PF00778">
    <property type="entry name" value="DIX"/>
    <property type="match status" value="1"/>
</dbReference>
<dbReference type="InterPro" id="IPR029071">
    <property type="entry name" value="Ubiquitin-like_domsf"/>
</dbReference>
<dbReference type="Proteomes" id="UP000031512">
    <property type="component" value="Chromosome 3"/>
</dbReference>
<evidence type="ECO:0000313" key="4">
    <source>
        <dbReference type="Proteomes" id="UP000031512"/>
    </source>
</evidence>
<dbReference type="GeneID" id="15804711"/>
<dbReference type="InterPro" id="IPR001158">
    <property type="entry name" value="DIX"/>
</dbReference>
<dbReference type="InterPro" id="IPR038207">
    <property type="entry name" value="DIX_dom_sf"/>
</dbReference>
<dbReference type="SUPFAM" id="SSF54236">
    <property type="entry name" value="Ubiquitin-like"/>
    <property type="match status" value="1"/>
</dbReference>
<proteinExistence type="predicted"/>
<dbReference type="GO" id="GO:0016055">
    <property type="term" value="P:Wnt signaling pathway"/>
    <property type="evidence" value="ECO:0007669"/>
    <property type="project" value="UniProtKB-KW"/>
</dbReference>
<reference evidence="3 4" key="1">
    <citation type="journal article" date="2012" name="BMC Genomics">
        <title>Comparative genomic analysis and phylogenetic position of Theileria equi.</title>
        <authorList>
            <person name="Kappmeyer L.S."/>
            <person name="Thiagarajan M."/>
            <person name="Herndon D.R."/>
            <person name="Ramsay J.D."/>
            <person name="Caler E."/>
            <person name="Djikeng A."/>
            <person name="Gillespie J.J."/>
            <person name="Lau A.O."/>
            <person name="Roalson E.H."/>
            <person name="Silva J.C."/>
            <person name="Silva M.G."/>
            <person name="Suarez C.E."/>
            <person name="Ueti M.W."/>
            <person name="Nene V.M."/>
            <person name="Mealey R.H."/>
            <person name="Knowles D.P."/>
            <person name="Brayton K.A."/>
        </authorList>
    </citation>
    <scope>NUCLEOTIDE SEQUENCE [LARGE SCALE GENOMIC DNA]</scope>
    <source>
        <strain evidence="3 4">WA</strain>
    </source>
</reference>
<dbReference type="PANTHER" id="PTHR42509:SF1">
    <property type="entry name" value="DIX DOMAIN-CONTAINING PROTEIN"/>
    <property type="match status" value="1"/>
</dbReference>
<dbReference type="PANTHER" id="PTHR42509">
    <property type="entry name" value="DIX DOMAIN-CONTAINING PROTEIN"/>
    <property type="match status" value="1"/>
</dbReference>
<protein>
    <recommendedName>
        <fullName evidence="2">DIX domain-containing protein</fullName>
    </recommendedName>
</protein>
<organism evidence="3 4">
    <name type="scientific">Theileria equi strain WA</name>
    <dbReference type="NCBI Taxonomy" id="1537102"/>
    <lineage>
        <taxon>Eukaryota</taxon>
        <taxon>Sar</taxon>
        <taxon>Alveolata</taxon>
        <taxon>Apicomplexa</taxon>
        <taxon>Aconoidasida</taxon>
        <taxon>Piroplasmida</taxon>
        <taxon>Theileriidae</taxon>
        <taxon>Theileria</taxon>
    </lineage>
</organism>
<dbReference type="EMBL" id="CP001670">
    <property type="protein sequence ID" value="AFZ81451.1"/>
    <property type="molecule type" value="Genomic_DNA"/>
</dbReference>
<name>L0B2L3_THEEQ</name>
<dbReference type="PROSITE" id="PS50841">
    <property type="entry name" value="DIX"/>
    <property type="match status" value="1"/>
</dbReference>
<evidence type="ECO:0000313" key="3">
    <source>
        <dbReference type="EMBL" id="AFZ81451.1"/>
    </source>
</evidence>
<dbReference type="AlphaFoldDB" id="L0B2L3"/>
<dbReference type="VEuPathDB" id="PiroplasmaDB:BEWA_008620"/>
<dbReference type="OrthoDB" id="10007451at2759"/>